<dbReference type="GO" id="GO:0003700">
    <property type="term" value="F:DNA-binding transcription factor activity"/>
    <property type="evidence" value="ECO:0007669"/>
    <property type="project" value="InterPro"/>
</dbReference>
<dbReference type="CDD" id="cd08412">
    <property type="entry name" value="PBP2_PAO1_like"/>
    <property type="match status" value="1"/>
</dbReference>
<evidence type="ECO:0000313" key="6">
    <source>
        <dbReference type="EMBL" id="RCV87412.1"/>
    </source>
</evidence>
<dbReference type="GO" id="GO:0032993">
    <property type="term" value="C:protein-DNA complex"/>
    <property type="evidence" value="ECO:0007669"/>
    <property type="project" value="TreeGrafter"/>
</dbReference>
<dbReference type="RefSeq" id="WP_114488017.1">
    <property type="nucleotide sequence ID" value="NZ_CBCSHM010000044.1"/>
</dbReference>
<protein>
    <submittedName>
        <fullName evidence="6">LysR family transcriptional regulator</fullName>
    </submittedName>
</protein>
<dbReference type="Pfam" id="PF03466">
    <property type="entry name" value="LysR_substrate"/>
    <property type="match status" value="1"/>
</dbReference>
<name>A0A368TTI8_9GAMM</name>
<comment type="caution">
    <text evidence="6">The sequence shown here is derived from an EMBL/GenBank/DDBJ whole genome shotgun (WGS) entry which is preliminary data.</text>
</comment>
<keyword evidence="4" id="KW-0804">Transcription</keyword>
<dbReference type="Proteomes" id="UP000253204">
    <property type="component" value="Unassembled WGS sequence"/>
</dbReference>
<keyword evidence="3" id="KW-0238">DNA-binding</keyword>
<dbReference type="PANTHER" id="PTHR30346:SF0">
    <property type="entry name" value="HCA OPERON TRANSCRIPTIONAL ACTIVATOR HCAR"/>
    <property type="match status" value="1"/>
</dbReference>
<evidence type="ECO:0000256" key="3">
    <source>
        <dbReference type="ARBA" id="ARBA00023125"/>
    </source>
</evidence>
<dbReference type="PANTHER" id="PTHR30346">
    <property type="entry name" value="TRANSCRIPTIONAL DUAL REGULATOR HCAR-RELATED"/>
    <property type="match status" value="1"/>
</dbReference>
<dbReference type="PRINTS" id="PR00039">
    <property type="entry name" value="HTHLYSR"/>
</dbReference>
<dbReference type="InterPro" id="IPR005119">
    <property type="entry name" value="LysR_subst-bd"/>
</dbReference>
<dbReference type="FunFam" id="1.10.10.10:FF:000001">
    <property type="entry name" value="LysR family transcriptional regulator"/>
    <property type="match status" value="1"/>
</dbReference>
<keyword evidence="7" id="KW-1185">Reference proteome</keyword>
<dbReference type="SUPFAM" id="SSF46785">
    <property type="entry name" value="Winged helix' DNA-binding domain"/>
    <property type="match status" value="1"/>
</dbReference>
<sequence>MSRDPSLRKLRYFLAVADSGRVTHAAIDLNVSQSSITTGVKELEEQLGVALFQRTAQGMRLTQEGVRFQQQVIHIFQAVDEAFDNLQDHQPLMEGSLELAVSYTVAGYFLPSLVARFQRRYPSVQLHLYEVSRPEIERGLLSGRFDLAIVLISNLGSDAPIECQPLTRSPRRLWVCSHHPLLSLETVSLRDVAYYPYIMLTVDEADQTAISYWQQAGLKPNTLFQTTSVEAVRSLVANGTGVSILSDLVYRPWSLEGRRIEHVELSNPIPAMNVGLAWAKNFPLEASAQAFCDQALMYIS</sequence>
<dbReference type="InterPro" id="IPR036390">
    <property type="entry name" value="WH_DNA-bd_sf"/>
</dbReference>
<dbReference type="SUPFAM" id="SSF53850">
    <property type="entry name" value="Periplasmic binding protein-like II"/>
    <property type="match status" value="1"/>
</dbReference>
<evidence type="ECO:0000259" key="5">
    <source>
        <dbReference type="PROSITE" id="PS50931"/>
    </source>
</evidence>
<dbReference type="InterPro" id="IPR000847">
    <property type="entry name" value="LysR_HTH_N"/>
</dbReference>
<evidence type="ECO:0000256" key="4">
    <source>
        <dbReference type="ARBA" id="ARBA00023163"/>
    </source>
</evidence>
<proteinExistence type="inferred from homology"/>
<evidence type="ECO:0000313" key="7">
    <source>
        <dbReference type="Proteomes" id="UP000253204"/>
    </source>
</evidence>
<dbReference type="GO" id="GO:0003677">
    <property type="term" value="F:DNA binding"/>
    <property type="evidence" value="ECO:0007669"/>
    <property type="project" value="UniProtKB-KW"/>
</dbReference>
<evidence type="ECO:0000256" key="1">
    <source>
        <dbReference type="ARBA" id="ARBA00009437"/>
    </source>
</evidence>
<keyword evidence="2" id="KW-0805">Transcription regulation</keyword>
<dbReference type="Pfam" id="PF00126">
    <property type="entry name" value="HTH_1"/>
    <property type="match status" value="1"/>
</dbReference>
<evidence type="ECO:0000256" key="2">
    <source>
        <dbReference type="ARBA" id="ARBA00023015"/>
    </source>
</evidence>
<organism evidence="6 7">
    <name type="scientific">Vreelandella rituensis</name>
    <dbReference type="NCBI Taxonomy" id="2282306"/>
    <lineage>
        <taxon>Bacteria</taxon>
        <taxon>Pseudomonadati</taxon>
        <taxon>Pseudomonadota</taxon>
        <taxon>Gammaproteobacteria</taxon>
        <taxon>Oceanospirillales</taxon>
        <taxon>Halomonadaceae</taxon>
        <taxon>Vreelandella</taxon>
    </lineage>
</organism>
<feature type="domain" description="HTH lysR-type" evidence="5">
    <location>
        <begin position="5"/>
        <end position="62"/>
    </location>
</feature>
<accession>A0A368TTI8</accession>
<gene>
    <name evidence="6" type="ORF">DU506_16625</name>
</gene>
<dbReference type="OrthoDB" id="8850588at2"/>
<dbReference type="InterPro" id="IPR036388">
    <property type="entry name" value="WH-like_DNA-bd_sf"/>
</dbReference>
<dbReference type="AlphaFoldDB" id="A0A368TTI8"/>
<dbReference type="EMBL" id="QPIJ01000050">
    <property type="protein sequence ID" value="RCV87412.1"/>
    <property type="molecule type" value="Genomic_DNA"/>
</dbReference>
<dbReference type="Gene3D" id="3.40.190.10">
    <property type="entry name" value="Periplasmic binding protein-like II"/>
    <property type="match status" value="2"/>
</dbReference>
<comment type="similarity">
    <text evidence="1">Belongs to the LysR transcriptional regulatory family.</text>
</comment>
<dbReference type="Gene3D" id="1.10.10.10">
    <property type="entry name" value="Winged helix-like DNA-binding domain superfamily/Winged helix DNA-binding domain"/>
    <property type="match status" value="1"/>
</dbReference>
<reference evidence="6 7" key="1">
    <citation type="submission" date="2018-07" db="EMBL/GenBank/DDBJ databases">
        <title>Halomonas rutogse sp. nov., isolated from Lake TangqianCo on Tibetan Plateau.</title>
        <authorList>
            <person name="Lu H."/>
            <person name="Xing P."/>
            <person name="Wu Q."/>
        </authorList>
    </citation>
    <scope>NUCLEOTIDE SEQUENCE [LARGE SCALE GENOMIC DNA]</scope>
    <source>
        <strain evidence="6 7">TQ8S</strain>
    </source>
</reference>
<dbReference type="PROSITE" id="PS50931">
    <property type="entry name" value="HTH_LYSR"/>
    <property type="match status" value="1"/>
</dbReference>